<reference evidence="1" key="1">
    <citation type="submission" date="2024-03" db="EMBL/GenBank/DDBJ databases">
        <title>Complete genome sequence of Sulfurisphaera javensis strain KD-1.</title>
        <authorList>
            <person name="Sakai H."/>
            <person name="Nur N."/>
            <person name="Suwanto A."/>
            <person name="Kurosawa N."/>
        </authorList>
    </citation>
    <scope>NUCLEOTIDE SEQUENCE</scope>
    <source>
        <strain evidence="1">KD-1</strain>
    </source>
</reference>
<evidence type="ECO:0000313" key="1">
    <source>
        <dbReference type="EMBL" id="BFH73803.1"/>
    </source>
</evidence>
<dbReference type="AlphaFoldDB" id="A0AAT9GSH3"/>
<evidence type="ECO:0008006" key="2">
    <source>
        <dbReference type="Google" id="ProtNLM"/>
    </source>
</evidence>
<organism evidence="1">
    <name type="scientific">Sulfurisphaera javensis</name>
    <dbReference type="NCBI Taxonomy" id="2049879"/>
    <lineage>
        <taxon>Archaea</taxon>
        <taxon>Thermoproteota</taxon>
        <taxon>Thermoprotei</taxon>
        <taxon>Sulfolobales</taxon>
        <taxon>Sulfolobaceae</taxon>
        <taxon>Sulfurisphaera</taxon>
    </lineage>
</organism>
<protein>
    <recommendedName>
        <fullName evidence="2">DUF2139 domain-containing protein</fullName>
    </recommendedName>
</protein>
<dbReference type="EMBL" id="AP031322">
    <property type="protein sequence ID" value="BFH73803.1"/>
    <property type="molecule type" value="Genomic_DNA"/>
</dbReference>
<gene>
    <name evidence="1" type="ORF">SJAV_17470</name>
</gene>
<dbReference type="KEGG" id="sjv:SJAV_17470"/>
<sequence length="259" mass="29570">MYYICTENGLFRYDNKLERICCEDESVHDFIPPDTICTENGVYVRGRKTIEGECWRLYNLGKIVASVEGPKIYEIEGKLIVDLTDFSKKLGWEFPYGLPHITDFTLYKGKIIASVEEGNLLVGDTLNELKPIDFFADMHNLIVKNSFLLIATANALYKTDLQKFEVISRGYFHGLLDLGDITLAQVMSSKPLQISADLTHWKTLDIELPRPTFGVTAVDKIDDENIVYSTTSLYEINVRKIKYEKIVDLPLTRRVIVAN</sequence>
<proteinExistence type="predicted"/>
<dbReference type="RefSeq" id="WP_369609367.1">
    <property type="nucleotide sequence ID" value="NZ_AP031322.1"/>
</dbReference>
<name>A0AAT9GSH3_9CREN</name>
<accession>A0AAT9GSH3</accession>
<dbReference type="GeneID" id="92354700"/>